<dbReference type="SMART" id="SM00450">
    <property type="entry name" value="RHOD"/>
    <property type="match status" value="1"/>
</dbReference>
<reference evidence="3 4" key="1">
    <citation type="submission" date="2019-08" db="EMBL/GenBank/DDBJ databases">
        <authorList>
            <person name="Guy L."/>
        </authorList>
    </citation>
    <scope>NUCLEOTIDE SEQUENCE [LARGE SCALE GENOMIC DNA]</scope>
    <source>
        <strain evidence="3 4">SGT-108</strain>
    </source>
</reference>
<comment type="function">
    <text evidence="1">Catalyzes oxygen-dependent 5-hydroxyuridine (ho5U) modification at position 34 in tRNAs.</text>
</comment>
<comment type="similarity">
    <text evidence="1">Belongs to the TrhO family.</text>
</comment>
<evidence type="ECO:0000259" key="2">
    <source>
        <dbReference type="PROSITE" id="PS50206"/>
    </source>
</evidence>
<dbReference type="HAMAP" id="MF_00469">
    <property type="entry name" value="TrhO"/>
    <property type="match status" value="1"/>
</dbReference>
<dbReference type="InterPro" id="IPR040503">
    <property type="entry name" value="TRHO_N"/>
</dbReference>
<keyword evidence="1" id="KW-0819">tRNA processing</keyword>
<dbReference type="SUPFAM" id="SSF52821">
    <property type="entry name" value="Rhodanese/Cell cycle control phosphatase"/>
    <property type="match status" value="1"/>
</dbReference>
<dbReference type="PANTHER" id="PTHR43268:SF3">
    <property type="entry name" value="RHODANESE-LIKE DOMAIN-CONTAINING PROTEIN 7-RELATED"/>
    <property type="match status" value="1"/>
</dbReference>
<keyword evidence="3" id="KW-0548">Nucleotidyltransferase</keyword>
<dbReference type="KEGG" id="asip:AQUSIP_02130"/>
<dbReference type="Gene3D" id="3.40.250.10">
    <property type="entry name" value="Rhodanese-like domain"/>
    <property type="match status" value="1"/>
</dbReference>
<keyword evidence="4" id="KW-1185">Reference proteome</keyword>
<dbReference type="Gene3D" id="3.30.70.100">
    <property type="match status" value="1"/>
</dbReference>
<dbReference type="InterPro" id="IPR001763">
    <property type="entry name" value="Rhodanese-like_dom"/>
</dbReference>
<dbReference type="PROSITE" id="PS50206">
    <property type="entry name" value="RHODANESE_3"/>
    <property type="match status" value="1"/>
</dbReference>
<dbReference type="Pfam" id="PF00581">
    <property type="entry name" value="Rhodanese"/>
    <property type="match status" value="1"/>
</dbReference>
<evidence type="ECO:0000256" key="1">
    <source>
        <dbReference type="HAMAP-Rule" id="MF_00469"/>
    </source>
</evidence>
<protein>
    <recommendedName>
        <fullName evidence="1">tRNA uridine(34) hydroxylase</fullName>
        <ecNumber evidence="1">1.14.-.-</ecNumber>
    </recommendedName>
    <alternativeName>
        <fullName evidence="1">tRNA hydroxylation protein O</fullName>
    </alternativeName>
</protein>
<feature type="domain" description="Rhodanese" evidence="2">
    <location>
        <begin position="121"/>
        <end position="212"/>
    </location>
</feature>
<comment type="catalytic activity">
    <reaction evidence="1">
        <text>uridine(34) in tRNA + AH2 + O2 = 5-hydroxyuridine(34) in tRNA + A + H2O</text>
        <dbReference type="Rhea" id="RHEA:64224"/>
        <dbReference type="Rhea" id="RHEA-COMP:11727"/>
        <dbReference type="Rhea" id="RHEA-COMP:13381"/>
        <dbReference type="ChEBI" id="CHEBI:13193"/>
        <dbReference type="ChEBI" id="CHEBI:15377"/>
        <dbReference type="ChEBI" id="CHEBI:15379"/>
        <dbReference type="ChEBI" id="CHEBI:17499"/>
        <dbReference type="ChEBI" id="CHEBI:65315"/>
        <dbReference type="ChEBI" id="CHEBI:136877"/>
    </reaction>
</comment>
<dbReference type="InterPro" id="IPR020936">
    <property type="entry name" value="TrhO"/>
</dbReference>
<keyword evidence="1" id="KW-0560">Oxidoreductase</keyword>
<gene>
    <name evidence="3" type="primary">moeZ_1</name>
    <name evidence="1" type="synonym">trhO</name>
    <name evidence="3" type="ORF">AQUSIP_02130</name>
</gene>
<keyword evidence="3" id="KW-0808">Transferase</keyword>
<dbReference type="Proteomes" id="UP000324194">
    <property type="component" value="Chromosome 1"/>
</dbReference>
<accession>A0A5E4PDE4</accession>
<dbReference type="EMBL" id="LR699119">
    <property type="protein sequence ID" value="VVC74939.1"/>
    <property type="molecule type" value="Genomic_DNA"/>
</dbReference>
<evidence type="ECO:0000313" key="3">
    <source>
        <dbReference type="EMBL" id="VVC74939.1"/>
    </source>
</evidence>
<dbReference type="OrthoDB" id="9778326at2"/>
<dbReference type="GO" id="GO:0006400">
    <property type="term" value="P:tRNA modification"/>
    <property type="evidence" value="ECO:0007669"/>
    <property type="project" value="UniProtKB-UniRule"/>
</dbReference>
<proteinExistence type="inferred from homology"/>
<dbReference type="EC" id="1.14.-.-" evidence="1"/>
<organism evidence="3 4">
    <name type="scientific">Aquicella siphonis</name>
    <dbReference type="NCBI Taxonomy" id="254247"/>
    <lineage>
        <taxon>Bacteria</taxon>
        <taxon>Pseudomonadati</taxon>
        <taxon>Pseudomonadota</taxon>
        <taxon>Gammaproteobacteria</taxon>
        <taxon>Legionellales</taxon>
        <taxon>Coxiellaceae</taxon>
        <taxon>Aquicella</taxon>
    </lineage>
</organism>
<dbReference type="Pfam" id="PF17773">
    <property type="entry name" value="UPF0176_N"/>
    <property type="match status" value="1"/>
</dbReference>
<dbReference type="InterPro" id="IPR036873">
    <property type="entry name" value="Rhodanese-like_dom_sf"/>
</dbReference>
<evidence type="ECO:0000313" key="4">
    <source>
        <dbReference type="Proteomes" id="UP000324194"/>
    </source>
</evidence>
<name>A0A5E4PDE4_9COXI</name>
<dbReference type="PANTHER" id="PTHR43268">
    <property type="entry name" value="THIOSULFATE SULFURTRANSFERASE/RHODANESE-LIKE DOMAIN-CONTAINING PROTEIN 2"/>
    <property type="match status" value="1"/>
</dbReference>
<sequence length="270" mass="30038">MQILNIAGYKFIELNNLESLRTSLLEHCCALKGTILLSHEGINISLAGSADAVCAFQARLKSDARFKDIRFHQSVSSAIPFKHLKVKIKKEIITLRQPEADPRALRAPVITPAEFRQWMDENRDFTLLDTRNDYEIRFGTFTGAVDLGIADFSEFPSAAASIGRNKPVVMFCTGGIRCEKAALHLLSQGYQEVYQLEGGILGYFKQIGGAHYEGECFVFDERISVNSCLQHTGTLQCQVCQGPVTREQQILPGYIPDISCPSCTRASQRT</sequence>
<dbReference type="GO" id="GO:0016779">
    <property type="term" value="F:nucleotidyltransferase activity"/>
    <property type="evidence" value="ECO:0007669"/>
    <property type="project" value="UniProtKB-KW"/>
</dbReference>
<dbReference type="AlphaFoldDB" id="A0A5E4PDE4"/>
<dbReference type="GO" id="GO:0016705">
    <property type="term" value="F:oxidoreductase activity, acting on paired donors, with incorporation or reduction of molecular oxygen"/>
    <property type="evidence" value="ECO:0007669"/>
    <property type="project" value="UniProtKB-UniRule"/>
</dbReference>